<proteinExistence type="predicted"/>
<protein>
    <submittedName>
        <fullName evidence="4">Uncharacterized protein</fullName>
    </submittedName>
</protein>
<accession>A0AAD6T219</accession>
<dbReference type="AlphaFoldDB" id="A0AAD6T219"/>
<organism evidence="4 5">
    <name type="scientific">Mycena alexandri</name>
    <dbReference type="NCBI Taxonomy" id="1745969"/>
    <lineage>
        <taxon>Eukaryota</taxon>
        <taxon>Fungi</taxon>
        <taxon>Dikarya</taxon>
        <taxon>Basidiomycota</taxon>
        <taxon>Agaricomycotina</taxon>
        <taxon>Agaricomycetes</taxon>
        <taxon>Agaricomycetidae</taxon>
        <taxon>Agaricales</taxon>
        <taxon>Marasmiineae</taxon>
        <taxon>Mycenaceae</taxon>
        <taxon>Mycena</taxon>
    </lineage>
</organism>
<gene>
    <name evidence="4" type="ORF">C8F04DRAFT_1090083</name>
</gene>
<comment type="caution">
    <text evidence="4">The sequence shown here is derived from an EMBL/GenBank/DDBJ whole genome shotgun (WGS) entry which is preliminary data.</text>
</comment>
<feature type="compositionally biased region" description="Polar residues" evidence="1">
    <location>
        <begin position="424"/>
        <end position="433"/>
    </location>
</feature>
<evidence type="ECO:0000256" key="3">
    <source>
        <dbReference type="SAM" id="SignalP"/>
    </source>
</evidence>
<evidence type="ECO:0000256" key="1">
    <source>
        <dbReference type="SAM" id="MobiDB-lite"/>
    </source>
</evidence>
<evidence type="ECO:0000313" key="5">
    <source>
        <dbReference type="Proteomes" id="UP001218188"/>
    </source>
</evidence>
<feature type="signal peptide" evidence="3">
    <location>
        <begin position="1"/>
        <end position="19"/>
    </location>
</feature>
<keyword evidence="2" id="KW-1133">Transmembrane helix</keyword>
<keyword evidence="2" id="KW-0812">Transmembrane</keyword>
<evidence type="ECO:0000256" key="2">
    <source>
        <dbReference type="SAM" id="Phobius"/>
    </source>
</evidence>
<feature type="region of interest" description="Disordered" evidence="1">
    <location>
        <begin position="271"/>
        <end position="433"/>
    </location>
</feature>
<keyword evidence="3" id="KW-0732">Signal</keyword>
<dbReference type="Proteomes" id="UP001218188">
    <property type="component" value="Unassembled WGS sequence"/>
</dbReference>
<feature type="chain" id="PRO_5041978046" evidence="3">
    <location>
        <begin position="20"/>
        <end position="433"/>
    </location>
</feature>
<sequence length="433" mass="45881">MTLSALLFLWSALPWLVSGNFTFTHNALTECDNVQISWTGGSGAGYYLSLIPNFDFPRNISIPSTDVNGTFSTPVPFNVSTPLVLSLSDSTGFASGGTTTIQQVGKSLGGSCNITTPDHFVYTTPDSLNQCEPFSFTEYSTAVQPVTIFGVIPGGDSFVLNPPLNSKSFTWTVDVFNGTQIIFFMVDANFRQGGSFLDTVTLTGDTSCINASSPSSTIDASATSTGSAVAKTPTSSKTGAIAGSVLGALIFLAVLITLGLFWLKQRQEKKNAMAPGGSEFRRTSRPMQSELDLTGPFMSASTTPNSSRLNFSSSPQPPAHYQPYGMASQRPDSVNPFNHAPSTAPSSIHSPDVDPFMDRAPGPSGSMTPGQRKSAMSGFTGYASSRYVLHTDAEDEDLPPNEEGVVELPPQYSATRPPAKGIPRTNSFTSSSS</sequence>
<evidence type="ECO:0000313" key="4">
    <source>
        <dbReference type="EMBL" id="KAJ7038269.1"/>
    </source>
</evidence>
<feature type="transmembrane region" description="Helical" evidence="2">
    <location>
        <begin position="241"/>
        <end position="263"/>
    </location>
</feature>
<keyword evidence="5" id="KW-1185">Reference proteome</keyword>
<dbReference type="EMBL" id="JARJCM010000033">
    <property type="protein sequence ID" value="KAJ7038269.1"/>
    <property type="molecule type" value="Genomic_DNA"/>
</dbReference>
<name>A0AAD6T219_9AGAR</name>
<dbReference type="CDD" id="cd12087">
    <property type="entry name" value="TM_EGFR-like"/>
    <property type="match status" value="1"/>
</dbReference>
<feature type="compositionally biased region" description="Polar residues" evidence="1">
    <location>
        <begin position="330"/>
        <end position="349"/>
    </location>
</feature>
<feature type="compositionally biased region" description="Polar residues" evidence="1">
    <location>
        <begin position="299"/>
        <end position="314"/>
    </location>
</feature>
<keyword evidence="2" id="KW-0472">Membrane</keyword>
<reference evidence="4" key="1">
    <citation type="submission" date="2023-03" db="EMBL/GenBank/DDBJ databases">
        <title>Massive genome expansion in bonnet fungi (Mycena s.s.) driven by repeated elements and novel gene families across ecological guilds.</title>
        <authorList>
            <consortium name="Lawrence Berkeley National Laboratory"/>
            <person name="Harder C.B."/>
            <person name="Miyauchi S."/>
            <person name="Viragh M."/>
            <person name="Kuo A."/>
            <person name="Thoen E."/>
            <person name="Andreopoulos B."/>
            <person name="Lu D."/>
            <person name="Skrede I."/>
            <person name="Drula E."/>
            <person name="Henrissat B."/>
            <person name="Morin E."/>
            <person name="Kohler A."/>
            <person name="Barry K."/>
            <person name="LaButti K."/>
            <person name="Morin E."/>
            <person name="Salamov A."/>
            <person name="Lipzen A."/>
            <person name="Mereny Z."/>
            <person name="Hegedus B."/>
            <person name="Baldrian P."/>
            <person name="Stursova M."/>
            <person name="Weitz H."/>
            <person name="Taylor A."/>
            <person name="Grigoriev I.V."/>
            <person name="Nagy L.G."/>
            <person name="Martin F."/>
            <person name="Kauserud H."/>
        </authorList>
    </citation>
    <scope>NUCLEOTIDE SEQUENCE</scope>
    <source>
        <strain evidence="4">CBHHK200</strain>
    </source>
</reference>